<dbReference type="InterPro" id="IPR000780">
    <property type="entry name" value="CheR_MeTrfase"/>
</dbReference>
<evidence type="ECO:0000256" key="4">
    <source>
        <dbReference type="ARBA" id="ARBA00022679"/>
    </source>
</evidence>
<evidence type="ECO:0000256" key="3">
    <source>
        <dbReference type="ARBA" id="ARBA00022603"/>
    </source>
</evidence>
<dbReference type="InterPro" id="IPR050903">
    <property type="entry name" value="Bact_Chemotaxis_MeTrfase"/>
</dbReference>
<dbReference type="InterPro" id="IPR026024">
    <property type="entry name" value="Chemotaxis_MeTrfase_CheR"/>
</dbReference>
<keyword evidence="3" id="KW-0489">Methyltransferase</keyword>
<feature type="domain" description="CheR-type methyltransferase" evidence="6">
    <location>
        <begin position="27"/>
        <end position="298"/>
    </location>
</feature>
<dbReference type="EC" id="2.1.1.80" evidence="2"/>
<dbReference type="InterPro" id="IPR029063">
    <property type="entry name" value="SAM-dependent_MTases_sf"/>
</dbReference>
<dbReference type="PRINTS" id="PR00996">
    <property type="entry name" value="CHERMTFRASE"/>
</dbReference>
<accession>A0A971S074</accession>
<evidence type="ECO:0000313" key="8">
    <source>
        <dbReference type="Proteomes" id="UP000777265"/>
    </source>
</evidence>
<dbReference type="EMBL" id="JAAYEE010000089">
    <property type="protein sequence ID" value="NLW34878.1"/>
    <property type="molecule type" value="Genomic_DNA"/>
</dbReference>
<name>A0A971S074_9BACT</name>
<dbReference type="AlphaFoldDB" id="A0A971S074"/>
<dbReference type="SMART" id="SM00138">
    <property type="entry name" value="MeTrc"/>
    <property type="match status" value="1"/>
</dbReference>
<reference evidence="7" key="1">
    <citation type="journal article" date="2020" name="Biotechnol. Biofuels">
        <title>New insights from the biogas microbiome by comprehensive genome-resolved metagenomics of nearly 1600 species originating from multiple anaerobic digesters.</title>
        <authorList>
            <person name="Campanaro S."/>
            <person name="Treu L."/>
            <person name="Rodriguez-R L.M."/>
            <person name="Kovalovszki A."/>
            <person name="Ziels R.M."/>
            <person name="Maus I."/>
            <person name="Zhu X."/>
            <person name="Kougias P.G."/>
            <person name="Basile A."/>
            <person name="Luo G."/>
            <person name="Schluter A."/>
            <person name="Konstantinidis K.T."/>
            <person name="Angelidaki I."/>
        </authorList>
    </citation>
    <scope>NUCLEOTIDE SEQUENCE</scope>
    <source>
        <strain evidence="7">AS06rmzACSIP_7</strain>
    </source>
</reference>
<proteinExistence type="predicted"/>
<dbReference type="Pfam" id="PF03705">
    <property type="entry name" value="CheR_N"/>
    <property type="match status" value="1"/>
</dbReference>
<dbReference type="Gene3D" id="1.10.155.10">
    <property type="entry name" value="Chemotaxis receptor methyltransferase CheR, N-terminal domain"/>
    <property type="match status" value="1"/>
</dbReference>
<dbReference type="GO" id="GO:0032259">
    <property type="term" value="P:methylation"/>
    <property type="evidence" value="ECO:0007669"/>
    <property type="project" value="UniProtKB-KW"/>
</dbReference>
<dbReference type="Proteomes" id="UP000777265">
    <property type="component" value="Unassembled WGS sequence"/>
</dbReference>
<evidence type="ECO:0000256" key="5">
    <source>
        <dbReference type="ARBA" id="ARBA00022691"/>
    </source>
</evidence>
<evidence type="ECO:0000259" key="6">
    <source>
        <dbReference type="PROSITE" id="PS50123"/>
    </source>
</evidence>
<reference evidence="7" key="2">
    <citation type="submission" date="2020-01" db="EMBL/GenBank/DDBJ databases">
        <authorList>
            <person name="Campanaro S."/>
        </authorList>
    </citation>
    <scope>NUCLEOTIDE SEQUENCE</scope>
    <source>
        <strain evidence="7">AS06rmzACSIP_7</strain>
    </source>
</reference>
<dbReference type="Pfam" id="PF01739">
    <property type="entry name" value="CheR"/>
    <property type="match status" value="1"/>
</dbReference>
<comment type="catalytic activity">
    <reaction evidence="1">
        <text>L-glutamyl-[protein] + S-adenosyl-L-methionine = [protein]-L-glutamate 5-O-methyl ester + S-adenosyl-L-homocysteine</text>
        <dbReference type="Rhea" id="RHEA:24452"/>
        <dbReference type="Rhea" id="RHEA-COMP:10208"/>
        <dbReference type="Rhea" id="RHEA-COMP:10311"/>
        <dbReference type="ChEBI" id="CHEBI:29973"/>
        <dbReference type="ChEBI" id="CHEBI:57856"/>
        <dbReference type="ChEBI" id="CHEBI:59789"/>
        <dbReference type="ChEBI" id="CHEBI:82795"/>
        <dbReference type="EC" id="2.1.1.80"/>
    </reaction>
</comment>
<organism evidence="7 8">
    <name type="scientific">Syntrophorhabdus aromaticivorans</name>
    <dbReference type="NCBI Taxonomy" id="328301"/>
    <lineage>
        <taxon>Bacteria</taxon>
        <taxon>Pseudomonadati</taxon>
        <taxon>Thermodesulfobacteriota</taxon>
        <taxon>Syntrophorhabdia</taxon>
        <taxon>Syntrophorhabdales</taxon>
        <taxon>Syntrophorhabdaceae</taxon>
        <taxon>Syntrophorhabdus</taxon>
    </lineage>
</organism>
<dbReference type="PANTHER" id="PTHR24422">
    <property type="entry name" value="CHEMOTAXIS PROTEIN METHYLTRANSFERASE"/>
    <property type="match status" value="1"/>
</dbReference>
<evidence type="ECO:0000256" key="2">
    <source>
        <dbReference type="ARBA" id="ARBA00012534"/>
    </source>
</evidence>
<gene>
    <name evidence="7" type="ORF">GXY80_05265</name>
</gene>
<keyword evidence="4" id="KW-0808">Transferase</keyword>
<keyword evidence="5" id="KW-0949">S-adenosyl-L-methionine</keyword>
<protein>
    <recommendedName>
        <fullName evidence="2">protein-glutamate O-methyltransferase</fullName>
        <ecNumber evidence="2">2.1.1.80</ecNumber>
    </recommendedName>
</protein>
<dbReference type="PANTHER" id="PTHR24422:SF26">
    <property type="entry name" value="CHEMOTAXIS PROTEIN METHYLTRANSFERASE"/>
    <property type="match status" value="1"/>
</dbReference>
<dbReference type="PIRSF" id="PIRSF000410">
    <property type="entry name" value="CheR"/>
    <property type="match status" value="1"/>
</dbReference>
<dbReference type="Gene3D" id="3.40.50.150">
    <property type="entry name" value="Vaccinia Virus protein VP39"/>
    <property type="match status" value="1"/>
</dbReference>
<evidence type="ECO:0000313" key="7">
    <source>
        <dbReference type="EMBL" id="NLW34878.1"/>
    </source>
</evidence>
<dbReference type="GO" id="GO:0008983">
    <property type="term" value="F:protein-glutamate O-methyltransferase activity"/>
    <property type="evidence" value="ECO:0007669"/>
    <property type="project" value="UniProtKB-EC"/>
</dbReference>
<dbReference type="SUPFAM" id="SSF47757">
    <property type="entry name" value="Chemotaxis receptor methyltransferase CheR, N-terminal domain"/>
    <property type="match status" value="1"/>
</dbReference>
<sequence length="298" mass="34600">MEIARDPDETLGYVDTNVDARGVSKGLSERDFVRLSTFIHSEYGIKIPPFKKTMLETRLQKRLRARGMKSFKDYCEYVFSPNGMENEVVYMIDVVTTNKTDFFREPEHFRFMTERALPELIRGDRHLSVWSAGCATGEEPYTLAMVLGEFLDREARGGFGFVIYGTDISTRVLETARQGIYGEERVSTVPLELKRKYLLRSKDKTKRLIRIAPELRAKVTFSRLNLMDPDFGFRTRMHIIFCRNVIIYFDRETQENLVRKMCRNLAVNGYLFMGHSETLHGMDVPLVQVAPTVYRKSN</sequence>
<comment type="caution">
    <text evidence="7">The sequence shown here is derived from an EMBL/GenBank/DDBJ whole genome shotgun (WGS) entry which is preliminary data.</text>
</comment>
<dbReference type="SUPFAM" id="SSF53335">
    <property type="entry name" value="S-adenosyl-L-methionine-dependent methyltransferases"/>
    <property type="match status" value="1"/>
</dbReference>
<dbReference type="PROSITE" id="PS50123">
    <property type="entry name" value="CHER"/>
    <property type="match status" value="1"/>
</dbReference>
<evidence type="ECO:0000256" key="1">
    <source>
        <dbReference type="ARBA" id="ARBA00001541"/>
    </source>
</evidence>
<dbReference type="InterPro" id="IPR036804">
    <property type="entry name" value="CheR_N_sf"/>
</dbReference>
<dbReference type="InterPro" id="IPR022642">
    <property type="entry name" value="CheR_C"/>
</dbReference>
<dbReference type="InterPro" id="IPR022641">
    <property type="entry name" value="CheR_N"/>
</dbReference>